<evidence type="ECO:0000313" key="1">
    <source>
        <dbReference type="EMBL" id="KAK9939381.1"/>
    </source>
</evidence>
<keyword evidence="2" id="KW-1185">Reference proteome</keyword>
<protein>
    <submittedName>
        <fullName evidence="1">Uncharacterized protein</fullName>
    </submittedName>
</protein>
<dbReference type="Proteomes" id="UP001457282">
    <property type="component" value="Unassembled WGS sequence"/>
</dbReference>
<sequence length="209" mass="22088">MVGEELVAASKVIRDDGGSFFGGAGATYGGGSDGLGVDHGLDGRAGDDEDSSCEGARVGRGELVSARAWEAGGDRDRRWLRFGSDLEMKDLGCRDGGAQGLGTSLMDFVSEYPDHAVIPCPVHHHQAYLGAPLPLLCRPLQSAPPVLFLELTRASPAVSPLAQPDSFSALIHRRAQPRVASAFTALPPKLLPKATTPTSLHLHFHDRSN</sequence>
<dbReference type="EMBL" id="JBEDUW010000003">
    <property type="protein sequence ID" value="KAK9939381.1"/>
    <property type="molecule type" value="Genomic_DNA"/>
</dbReference>
<evidence type="ECO:0000313" key="2">
    <source>
        <dbReference type="Proteomes" id="UP001457282"/>
    </source>
</evidence>
<name>A0AAW1XSM8_RUBAR</name>
<dbReference type="AlphaFoldDB" id="A0AAW1XSM8"/>
<reference evidence="1 2" key="1">
    <citation type="journal article" date="2023" name="G3 (Bethesda)">
        <title>A chromosome-length genome assembly and annotation of blackberry (Rubus argutus, cv. 'Hillquist').</title>
        <authorList>
            <person name="Bruna T."/>
            <person name="Aryal R."/>
            <person name="Dudchenko O."/>
            <person name="Sargent D.J."/>
            <person name="Mead D."/>
            <person name="Buti M."/>
            <person name="Cavallini A."/>
            <person name="Hytonen T."/>
            <person name="Andres J."/>
            <person name="Pham M."/>
            <person name="Weisz D."/>
            <person name="Mascagni F."/>
            <person name="Usai G."/>
            <person name="Natali L."/>
            <person name="Bassil N."/>
            <person name="Fernandez G.E."/>
            <person name="Lomsadze A."/>
            <person name="Armour M."/>
            <person name="Olukolu B."/>
            <person name="Poorten T."/>
            <person name="Britton C."/>
            <person name="Davik J."/>
            <person name="Ashrafi H."/>
            <person name="Aiden E.L."/>
            <person name="Borodovsky M."/>
            <person name="Worthington M."/>
        </authorList>
    </citation>
    <scope>NUCLEOTIDE SEQUENCE [LARGE SCALE GENOMIC DNA]</scope>
    <source>
        <strain evidence="1">PI 553951</strain>
    </source>
</reference>
<organism evidence="1 2">
    <name type="scientific">Rubus argutus</name>
    <name type="common">Southern blackberry</name>
    <dbReference type="NCBI Taxonomy" id="59490"/>
    <lineage>
        <taxon>Eukaryota</taxon>
        <taxon>Viridiplantae</taxon>
        <taxon>Streptophyta</taxon>
        <taxon>Embryophyta</taxon>
        <taxon>Tracheophyta</taxon>
        <taxon>Spermatophyta</taxon>
        <taxon>Magnoliopsida</taxon>
        <taxon>eudicotyledons</taxon>
        <taxon>Gunneridae</taxon>
        <taxon>Pentapetalae</taxon>
        <taxon>rosids</taxon>
        <taxon>fabids</taxon>
        <taxon>Rosales</taxon>
        <taxon>Rosaceae</taxon>
        <taxon>Rosoideae</taxon>
        <taxon>Rosoideae incertae sedis</taxon>
        <taxon>Rubus</taxon>
    </lineage>
</organism>
<comment type="caution">
    <text evidence="1">The sequence shown here is derived from an EMBL/GenBank/DDBJ whole genome shotgun (WGS) entry which is preliminary data.</text>
</comment>
<proteinExistence type="predicted"/>
<accession>A0AAW1XSM8</accession>
<gene>
    <name evidence="1" type="ORF">M0R45_016077</name>
</gene>